<dbReference type="InterPro" id="IPR006680">
    <property type="entry name" value="Amidohydro-rel"/>
</dbReference>
<dbReference type="Proteomes" id="UP001049176">
    <property type="component" value="Chromosome 9"/>
</dbReference>
<dbReference type="InterPro" id="IPR032466">
    <property type="entry name" value="Metal_Hydrolase"/>
</dbReference>
<dbReference type="GO" id="GO:0016787">
    <property type="term" value="F:hydrolase activity"/>
    <property type="evidence" value="ECO:0007669"/>
    <property type="project" value="InterPro"/>
</dbReference>
<dbReference type="OrthoDB" id="3364440at2759"/>
<keyword evidence="3" id="KW-1185">Reference proteome</keyword>
<reference evidence="2" key="1">
    <citation type="journal article" date="2021" name="Genome Biol. Evol.">
        <title>The assembled and annotated genome of the fairy-ring fungus Marasmius oreades.</title>
        <authorList>
            <person name="Hiltunen M."/>
            <person name="Ament-Velasquez S.L."/>
            <person name="Johannesson H."/>
        </authorList>
    </citation>
    <scope>NUCLEOTIDE SEQUENCE</scope>
    <source>
        <strain evidence="2">03SP1</strain>
    </source>
</reference>
<name>A0A9P7RQP4_9AGAR</name>
<feature type="domain" description="Amidohydrolase-related" evidence="1">
    <location>
        <begin position="235"/>
        <end position="351"/>
    </location>
</feature>
<evidence type="ECO:0000313" key="2">
    <source>
        <dbReference type="EMBL" id="KAG7087501.1"/>
    </source>
</evidence>
<dbReference type="AlphaFoldDB" id="A0A9P7RQP4"/>
<dbReference type="Pfam" id="PF04909">
    <property type="entry name" value="Amidohydro_2"/>
    <property type="match status" value="1"/>
</dbReference>
<dbReference type="EMBL" id="CM032189">
    <property type="protein sequence ID" value="KAG7087501.1"/>
    <property type="molecule type" value="Genomic_DNA"/>
</dbReference>
<dbReference type="RefSeq" id="XP_043003972.1">
    <property type="nucleotide sequence ID" value="XM_043158621.1"/>
</dbReference>
<dbReference type="KEGG" id="more:E1B28_013462"/>
<dbReference type="GeneID" id="66082537"/>
<accession>A0A9P7RQP4</accession>
<dbReference type="PANTHER" id="PTHR43383:SF2">
    <property type="entry name" value="AMIDOHYDROLASE 2 FAMILY PROTEIN"/>
    <property type="match status" value="1"/>
</dbReference>
<sequence length="399" mass="44823">MLKGLAQAAFNFPVIDNHAHPLLKSEYRDKFPFESLISEASGNALTQDAPYTLACFRATAQLAPLLDLDENVTWDDVKARRAEIPYLALCKRFMVSCQIQCLLLDDGLEGVAEYAEGLGWHSHNFGDTRRIVRVEVEAETILKELLTPHLHDFLDTFTQRLGNLLANHAKNPQVAAFKSIVCYRSGLHISPNKPNLDDVSTLLYLQETFMKYQKEGVLRLDNKVLNDIVVHIALNVAGKFNIPVQFHTGLGDNDISLAHSSPALMQPIITAYPCTKFVLLHSSYPYMRDAGYMASVYENVFLDFGEVFPCVSGHGQRSIIQQILELTPTNKLLWSTDGHWFPESFYLGTLQARQALYDVLSEIVAKGELKETQAISVIKDAFFSNSNRLYNLGLNEPEI</sequence>
<evidence type="ECO:0000259" key="1">
    <source>
        <dbReference type="Pfam" id="PF04909"/>
    </source>
</evidence>
<organism evidence="2 3">
    <name type="scientific">Marasmius oreades</name>
    <name type="common">fairy-ring Marasmius</name>
    <dbReference type="NCBI Taxonomy" id="181124"/>
    <lineage>
        <taxon>Eukaryota</taxon>
        <taxon>Fungi</taxon>
        <taxon>Dikarya</taxon>
        <taxon>Basidiomycota</taxon>
        <taxon>Agaricomycotina</taxon>
        <taxon>Agaricomycetes</taxon>
        <taxon>Agaricomycetidae</taxon>
        <taxon>Agaricales</taxon>
        <taxon>Marasmiineae</taxon>
        <taxon>Marasmiaceae</taxon>
        <taxon>Marasmius</taxon>
    </lineage>
</organism>
<protein>
    <recommendedName>
        <fullName evidence="1">Amidohydrolase-related domain-containing protein</fullName>
    </recommendedName>
</protein>
<evidence type="ECO:0000313" key="3">
    <source>
        <dbReference type="Proteomes" id="UP001049176"/>
    </source>
</evidence>
<dbReference type="SUPFAM" id="SSF51556">
    <property type="entry name" value="Metallo-dependent hydrolases"/>
    <property type="match status" value="1"/>
</dbReference>
<gene>
    <name evidence="2" type="ORF">E1B28_013462</name>
</gene>
<proteinExistence type="predicted"/>
<comment type="caution">
    <text evidence="2">The sequence shown here is derived from an EMBL/GenBank/DDBJ whole genome shotgun (WGS) entry which is preliminary data.</text>
</comment>
<dbReference type="Gene3D" id="3.20.20.140">
    <property type="entry name" value="Metal-dependent hydrolases"/>
    <property type="match status" value="1"/>
</dbReference>
<dbReference type="PANTHER" id="PTHR43383">
    <property type="entry name" value="NODULIN 6"/>
    <property type="match status" value="1"/>
</dbReference>